<accession>A0ABT3QEW6</accession>
<comment type="caution">
    <text evidence="2">The sequence shown here is derived from an EMBL/GenBank/DDBJ whole genome shotgun (WGS) entry which is preliminary data.</text>
</comment>
<dbReference type="InterPro" id="IPR050180">
    <property type="entry name" value="RNR_Ribonuclease"/>
</dbReference>
<dbReference type="Proteomes" id="UP001301152">
    <property type="component" value="Unassembled WGS sequence"/>
</dbReference>
<dbReference type="RefSeq" id="WP_086554022.1">
    <property type="nucleotide sequence ID" value="NZ_JAPIUZ010000003.1"/>
</dbReference>
<sequence length="683" mass="74544">MGRSHGASALPDSEALRTFLEQEGTPVGVAEILRAFGLPLHLKRALRVMLHDMALCGALAWLPAGRLKSIPDMPDTARVRVTRRREDGCVFAYLASDPNTGVRLISDLPDGTLVLPGDLVSVRLRPSSPPRNLREGRPLALLAPVSRDLPACVDTITSNGPSVCIELYPCDKRLSLRLQLSTDQNDSLLAHMKVGALMMVRLLSHNKNGLAQVSFCSFLQATSAQDQAAQLSIITHNLPEKFPSDALNEAQEVRKKPLPEAELQQRRDLRTVPLITIDDETAQDFDDALWAERTEKGFHLIVAIADVACYVPAGSALDNEARERGTSVYLPGRTIPMLPATLSADLCSLKPGEDRLCIALDLHIAPDGTLLSGTIDRAIMRSAARLTYKQVQHCLDTSEPPAPHIPTRQILTLSDTSRALRTKISQNGADSSYENNSLNWHVICDDAGSPVSFMPRQRLPAHDLVASCMITANQFIAQKMQHLSAPGLFRVHSRSSHNKYSSDKIMARYTPLPGGHHGLGLSVYTHFTSPIRRYTDLINHRALTKILDQKAQIRDDDTAHPGILAEHLNYTETRSSSAVQDCLSRLASAYLRPCCGTLLTATVTRMTQKGLGLILTKTGTPSFLSSGVLLNYSGFYDDSHSLRATLYSRSALQPGSVLSVVLKATNQATGVLSLLPDTSDIPR</sequence>
<protein>
    <submittedName>
        <fullName evidence="2">Ribonuclease R</fullName>
    </submittedName>
</protein>
<dbReference type="Pfam" id="PF00773">
    <property type="entry name" value="RNB"/>
    <property type="match status" value="2"/>
</dbReference>
<dbReference type="InterPro" id="IPR001900">
    <property type="entry name" value="RNase_II/R"/>
</dbReference>
<evidence type="ECO:0000313" key="2">
    <source>
        <dbReference type="EMBL" id="MCX2563795.1"/>
    </source>
</evidence>
<dbReference type="PANTHER" id="PTHR23355">
    <property type="entry name" value="RIBONUCLEASE"/>
    <property type="match status" value="1"/>
</dbReference>
<proteinExistence type="predicted"/>
<reference evidence="2 3" key="1">
    <citation type="submission" date="2022-11" db="EMBL/GenBank/DDBJ databases">
        <title>Genome sequencing of Acetobacter type strain.</title>
        <authorList>
            <person name="Heo J."/>
            <person name="Lee D."/>
            <person name="Han B.-H."/>
            <person name="Hong S.-B."/>
            <person name="Kwon S.-W."/>
        </authorList>
    </citation>
    <scope>NUCLEOTIDE SEQUENCE [LARGE SCALE GENOMIC DNA]</scope>
    <source>
        <strain evidence="2 3">KACC 21253</strain>
    </source>
</reference>
<organism evidence="2 3">
    <name type="scientific">Acetobacter thailandicus</name>
    <dbReference type="NCBI Taxonomy" id="1502842"/>
    <lineage>
        <taxon>Bacteria</taxon>
        <taxon>Pseudomonadati</taxon>
        <taxon>Pseudomonadota</taxon>
        <taxon>Alphaproteobacteria</taxon>
        <taxon>Acetobacterales</taxon>
        <taxon>Acetobacteraceae</taxon>
        <taxon>Acetobacter</taxon>
    </lineage>
</organism>
<dbReference type="SUPFAM" id="SSF50249">
    <property type="entry name" value="Nucleic acid-binding proteins"/>
    <property type="match status" value="1"/>
</dbReference>
<gene>
    <name evidence="2" type="ORF">OQ497_07490</name>
</gene>
<evidence type="ECO:0000259" key="1">
    <source>
        <dbReference type="SMART" id="SM00955"/>
    </source>
</evidence>
<dbReference type="PANTHER" id="PTHR23355:SF9">
    <property type="entry name" value="DIS3-LIKE EXONUCLEASE 2"/>
    <property type="match status" value="1"/>
</dbReference>
<name>A0ABT3QEW6_9PROT</name>
<keyword evidence="3" id="KW-1185">Reference proteome</keyword>
<feature type="domain" description="RNB" evidence="1">
    <location>
        <begin position="266"/>
        <end position="549"/>
    </location>
</feature>
<dbReference type="EMBL" id="JAPIUZ010000003">
    <property type="protein sequence ID" value="MCX2563795.1"/>
    <property type="molecule type" value="Genomic_DNA"/>
</dbReference>
<dbReference type="SMART" id="SM00955">
    <property type="entry name" value="RNB"/>
    <property type="match status" value="1"/>
</dbReference>
<dbReference type="InterPro" id="IPR012340">
    <property type="entry name" value="NA-bd_OB-fold"/>
</dbReference>
<evidence type="ECO:0000313" key="3">
    <source>
        <dbReference type="Proteomes" id="UP001301152"/>
    </source>
</evidence>